<comment type="similarity">
    <text evidence="1">Belongs to the TRAFAC class dynamin-like GTPase superfamily. IRG family.</text>
</comment>
<dbReference type="Proteomes" id="UP000277580">
    <property type="component" value="Unassembled WGS sequence"/>
</dbReference>
<dbReference type="InterPro" id="IPR007743">
    <property type="entry name" value="Immunity-related_GTPase-like"/>
</dbReference>
<dbReference type="GO" id="GO:0005525">
    <property type="term" value="F:GTP binding"/>
    <property type="evidence" value="ECO:0007669"/>
    <property type="project" value="InterPro"/>
</dbReference>
<dbReference type="InterPro" id="IPR027417">
    <property type="entry name" value="P-loop_NTPase"/>
</dbReference>
<evidence type="ECO:0000256" key="2">
    <source>
        <dbReference type="SAM" id="MobiDB-lite"/>
    </source>
</evidence>
<dbReference type="AlphaFoldDB" id="A0A3N4K8K6"/>
<proteinExistence type="inferred from homology"/>
<evidence type="ECO:0000256" key="1">
    <source>
        <dbReference type="ARBA" id="ARBA00005429"/>
    </source>
</evidence>
<sequence>MGGGGSKHEDEARRQREENAKLQAEIQKLKDEQQRLNDEKRDLELKSTKAEKAEKEAELRRINEELEQTKKNQQMMEDLRKSQEEKRRLEEKIKLDNFARKIEEAARSRVEQEVWLRQEAEKNLEEGIPPIKYPTGDQIAEKRASLGYQEGFLHIAITGCSGSGKSSLINAVRGFKNPKTGLAAFTSLSNFKDAIINTLSPNLAQTGTSETTTKIQRYADPHHARRNLAWYDVPGAGTIRVRDWQYFNDQGLYIFDIIMIAVGDRITKTDIDLLFHCKRFGIPTFFVRSKADQHIRNDMAEDDEADENEVRTGYIELTRAVFNSILTDVGLPPQKIYIVSRDILRLLNDGKGSKPKVIIDEEELIRDITDTLHKWSAPAPADA</sequence>
<dbReference type="Pfam" id="PF05049">
    <property type="entry name" value="IIGP"/>
    <property type="match status" value="1"/>
</dbReference>
<feature type="region of interest" description="Disordered" evidence="2">
    <location>
        <begin position="30"/>
        <end position="75"/>
    </location>
</feature>
<dbReference type="EMBL" id="ML119212">
    <property type="protein sequence ID" value="RPB06864.1"/>
    <property type="molecule type" value="Genomic_DNA"/>
</dbReference>
<evidence type="ECO:0000259" key="3">
    <source>
        <dbReference type="PROSITE" id="PS51716"/>
    </source>
</evidence>
<dbReference type="OrthoDB" id="422720at2759"/>
<evidence type="ECO:0000313" key="5">
    <source>
        <dbReference type="Proteomes" id="UP000277580"/>
    </source>
</evidence>
<dbReference type="GO" id="GO:0016020">
    <property type="term" value="C:membrane"/>
    <property type="evidence" value="ECO:0007669"/>
    <property type="project" value="InterPro"/>
</dbReference>
<dbReference type="PANTHER" id="PTHR14143:SF1">
    <property type="entry name" value="IRG-TYPE G DOMAIN-CONTAINING PROTEIN"/>
    <property type="match status" value="1"/>
</dbReference>
<evidence type="ECO:0000313" key="4">
    <source>
        <dbReference type="EMBL" id="RPB06864.1"/>
    </source>
</evidence>
<name>A0A3N4K8K6_9PEZI</name>
<keyword evidence="5" id="KW-1185">Reference proteome</keyword>
<accession>A0A3N4K8K6</accession>
<dbReference type="PANTHER" id="PTHR14143">
    <property type="entry name" value="INTERFERON-INDUCIBLE GTPASE FAMILY MEMBER"/>
    <property type="match status" value="1"/>
</dbReference>
<feature type="region of interest" description="Disordered" evidence="2">
    <location>
        <begin position="1"/>
        <end position="20"/>
    </location>
</feature>
<dbReference type="PROSITE" id="PS51716">
    <property type="entry name" value="G_IRG"/>
    <property type="match status" value="1"/>
</dbReference>
<protein>
    <recommendedName>
        <fullName evidence="3">IRG-type G domain-containing protein</fullName>
    </recommendedName>
</protein>
<organism evidence="4 5">
    <name type="scientific">Morchella conica CCBAS932</name>
    <dbReference type="NCBI Taxonomy" id="1392247"/>
    <lineage>
        <taxon>Eukaryota</taxon>
        <taxon>Fungi</taxon>
        <taxon>Dikarya</taxon>
        <taxon>Ascomycota</taxon>
        <taxon>Pezizomycotina</taxon>
        <taxon>Pezizomycetes</taxon>
        <taxon>Pezizales</taxon>
        <taxon>Morchellaceae</taxon>
        <taxon>Morchella</taxon>
    </lineage>
</organism>
<feature type="compositionally biased region" description="Basic and acidic residues" evidence="2">
    <location>
        <begin position="30"/>
        <end position="70"/>
    </location>
</feature>
<dbReference type="STRING" id="1392247.A0A3N4K8K6"/>
<feature type="domain" description="IRG-type G" evidence="3">
    <location>
        <begin position="151"/>
        <end position="360"/>
    </location>
</feature>
<dbReference type="InterPro" id="IPR030385">
    <property type="entry name" value="G_IRG_dom"/>
</dbReference>
<dbReference type="InParanoid" id="A0A3N4K8K6"/>
<dbReference type="SUPFAM" id="SSF52540">
    <property type="entry name" value="P-loop containing nucleoside triphosphate hydrolases"/>
    <property type="match status" value="1"/>
</dbReference>
<dbReference type="Gene3D" id="3.40.50.300">
    <property type="entry name" value="P-loop containing nucleotide triphosphate hydrolases"/>
    <property type="match status" value="1"/>
</dbReference>
<gene>
    <name evidence="4" type="ORF">P167DRAFT_540528</name>
</gene>
<reference evidence="4 5" key="1">
    <citation type="journal article" date="2018" name="Nat. Ecol. Evol.">
        <title>Pezizomycetes genomes reveal the molecular basis of ectomycorrhizal truffle lifestyle.</title>
        <authorList>
            <person name="Murat C."/>
            <person name="Payen T."/>
            <person name="Noel B."/>
            <person name="Kuo A."/>
            <person name="Morin E."/>
            <person name="Chen J."/>
            <person name="Kohler A."/>
            <person name="Krizsan K."/>
            <person name="Balestrini R."/>
            <person name="Da Silva C."/>
            <person name="Montanini B."/>
            <person name="Hainaut M."/>
            <person name="Levati E."/>
            <person name="Barry K.W."/>
            <person name="Belfiori B."/>
            <person name="Cichocki N."/>
            <person name="Clum A."/>
            <person name="Dockter R.B."/>
            <person name="Fauchery L."/>
            <person name="Guy J."/>
            <person name="Iotti M."/>
            <person name="Le Tacon F."/>
            <person name="Lindquist E.A."/>
            <person name="Lipzen A."/>
            <person name="Malagnac F."/>
            <person name="Mello A."/>
            <person name="Molinier V."/>
            <person name="Miyauchi S."/>
            <person name="Poulain J."/>
            <person name="Riccioni C."/>
            <person name="Rubini A."/>
            <person name="Sitrit Y."/>
            <person name="Splivallo R."/>
            <person name="Traeger S."/>
            <person name="Wang M."/>
            <person name="Zifcakova L."/>
            <person name="Wipf D."/>
            <person name="Zambonelli A."/>
            <person name="Paolocci F."/>
            <person name="Nowrousian M."/>
            <person name="Ottonello S."/>
            <person name="Baldrian P."/>
            <person name="Spatafora J.W."/>
            <person name="Henrissat B."/>
            <person name="Nagy L.G."/>
            <person name="Aury J.M."/>
            <person name="Wincker P."/>
            <person name="Grigoriev I.V."/>
            <person name="Bonfante P."/>
            <person name="Martin F.M."/>
        </authorList>
    </citation>
    <scope>NUCLEOTIDE SEQUENCE [LARGE SCALE GENOMIC DNA]</scope>
    <source>
        <strain evidence="4 5">CCBAS932</strain>
    </source>
</reference>